<comment type="caution">
    <text evidence="6">The sequence shown here is derived from an EMBL/GenBank/DDBJ whole genome shotgun (WGS) entry which is preliminary data.</text>
</comment>
<feature type="transmembrane region" description="Helical" evidence="5">
    <location>
        <begin position="52"/>
        <end position="72"/>
    </location>
</feature>
<dbReference type="Proteomes" id="UP000019478">
    <property type="component" value="Unassembled WGS sequence"/>
</dbReference>
<dbReference type="Gene3D" id="1.20.1250.20">
    <property type="entry name" value="MFS general substrate transporter like domains"/>
    <property type="match status" value="1"/>
</dbReference>
<feature type="transmembrane region" description="Helical" evidence="5">
    <location>
        <begin position="221"/>
        <end position="241"/>
    </location>
</feature>
<feature type="transmembrane region" description="Helical" evidence="5">
    <location>
        <begin position="285"/>
        <end position="306"/>
    </location>
</feature>
<name>W9XXH5_9EURO</name>
<dbReference type="OrthoDB" id="196103at2759"/>
<dbReference type="InterPro" id="IPR051617">
    <property type="entry name" value="UNC-93-like_regulator"/>
</dbReference>
<keyword evidence="4 5" id="KW-0472">Membrane</keyword>
<dbReference type="InterPro" id="IPR036259">
    <property type="entry name" value="MFS_trans_sf"/>
</dbReference>
<dbReference type="RefSeq" id="XP_007734242.1">
    <property type="nucleotide sequence ID" value="XM_007736052.1"/>
</dbReference>
<evidence type="ECO:0000313" key="7">
    <source>
        <dbReference type="Proteomes" id="UP000019478"/>
    </source>
</evidence>
<keyword evidence="7" id="KW-1185">Reference proteome</keyword>
<sequence>MSLQKIKHLLRNPYTQNFIIGIEIGLTGGLYVALNLLGAAGGKPDSASTINTANSVLCACYAVSAFFGGTVLNKLGPAITACLGTVGYTLYIGSLWHFDQYAVAAFPIFAAACLGISMSYSEENERGSFVAVSLNLQAVGSIIGGFIPLIINRNKATSAGVPVVVYAVFIAMDIVAAVLAFTLQPPGKVIRKDGTNIADLKPRTLMQELVGNFEALKDWKLWIMLPAFLPSQSYLVYGGSVNVYLNSLRARSLLSFCAVTLQVFLAWGLRWLLDYQKFSRRTRALAGLTVVGVPLMAAWIWEVIRVRHYDRHRPPTDPTDWDEGRFAPVFILFMLNWCASALFQYVIMYFLGCFTNNPRKAANNAGIFRAFLAVGEAVSFAVDSRKTKYVIEAGLILAFYAVGLLLMGYLAVFHIGESKYFQEEEVTIPEHVKLEHQHRLEATEGVDPADKIEIGFESKSKKSVEVGP</sequence>
<gene>
    <name evidence="6" type="ORF">A1O3_05932</name>
</gene>
<dbReference type="HOGENOM" id="CLU_030884_0_0_1"/>
<evidence type="ECO:0000256" key="4">
    <source>
        <dbReference type="ARBA" id="ARBA00023136"/>
    </source>
</evidence>
<accession>W9XXH5</accession>
<evidence type="ECO:0000256" key="3">
    <source>
        <dbReference type="ARBA" id="ARBA00022989"/>
    </source>
</evidence>
<evidence type="ECO:0000256" key="2">
    <source>
        <dbReference type="ARBA" id="ARBA00022692"/>
    </source>
</evidence>
<evidence type="ECO:0000256" key="1">
    <source>
        <dbReference type="ARBA" id="ARBA00004141"/>
    </source>
</evidence>
<dbReference type="SUPFAM" id="SSF103473">
    <property type="entry name" value="MFS general substrate transporter"/>
    <property type="match status" value="1"/>
</dbReference>
<evidence type="ECO:0000313" key="6">
    <source>
        <dbReference type="EMBL" id="EXJ85257.1"/>
    </source>
</evidence>
<feature type="transmembrane region" description="Helical" evidence="5">
    <location>
        <begin position="326"/>
        <end position="354"/>
    </location>
</feature>
<comment type="subcellular location">
    <subcellularLocation>
        <location evidence="1">Membrane</location>
        <topology evidence="1">Multi-pass membrane protein</topology>
    </subcellularLocation>
</comment>
<reference evidence="6 7" key="1">
    <citation type="submission" date="2013-03" db="EMBL/GenBank/DDBJ databases">
        <title>The Genome Sequence of Capronia epimyces CBS 606.96.</title>
        <authorList>
            <consortium name="The Broad Institute Genomics Platform"/>
            <person name="Cuomo C."/>
            <person name="de Hoog S."/>
            <person name="Gorbushina A."/>
            <person name="Walker B."/>
            <person name="Young S.K."/>
            <person name="Zeng Q."/>
            <person name="Gargeya S."/>
            <person name="Fitzgerald M."/>
            <person name="Haas B."/>
            <person name="Abouelleil A."/>
            <person name="Allen A.W."/>
            <person name="Alvarado L."/>
            <person name="Arachchi H.M."/>
            <person name="Berlin A.M."/>
            <person name="Chapman S.B."/>
            <person name="Gainer-Dewar J."/>
            <person name="Goldberg J."/>
            <person name="Griggs A."/>
            <person name="Gujja S."/>
            <person name="Hansen M."/>
            <person name="Howarth C."/>
            <person name="Imamovic A."/>
            <person name="Ireland A."/>
            <person name="Larimer J."/>
            <person name="McCowan C."/>
            <person name="Murphy C."/>
            <person name="Pearson M."/>
            <person name="Poon T.W."/>
            <person name="Priest M."/>
            <person name="Roberts A."/>
            <person name="Saif S."/>
            <person name="Shea T."/>
            <person name="Sisk P."/>
            <person name="Sykes S."/>
            <person name="Wortman J."/>
            <person name="Nusbaum C."/>
            <person name="Birren B."/>
        </authorList>
    </citation>
    <scope>NUCLEOTIDE SEQUENCE [LARGE SCALE GENOMIC DNA]</scope>
    <source>
        <strain evidence="6 7">CBS 606.96</strain>
    </source>
</reference>
<dbReference type="AlphaFoldDB" id="W9XXH5"/>
<feature type="transmembrane region" description="Helical" evidence="5">
    <location>
        <begin position="253"/>
        <end position="273"/>
    </location>
</feature>
<evidence type="ECO:0008006" key="8">
    <source>
        <dbReference type="Google" id="ProtNLM"/>
    </source>
</evidence>
<feature type="transmembrane region" description="Helical" evidence="5">
    <location>
        <begin position="128"/>
        <end position="151"/>
    </location>
</feature>
<feature type="transmembrane region" description="Helical" evidence="5">
    <location>
        <begin position="79"/>
        <end position="98"/>
    </location>
</feature>
<feature type="transmembrane region" description="Helical" evidence="5">
    <location>
        <begin position="104"/>
        <end position="121"/>
    </location>
</feature>
<feature type="transmembrane region" description="Helical" evidence="5">
    <location>
        <begin position="163"/>
        <end position="183"/>
    </location>
</feature>
<dbReference type="GeneID" id="19170042"/>
<organism evidence="6 7">
    <name type="scientific">Capronia epimyces CBS 606.96</name>
    <dbReference type="NCBI Taxonomy" id="1182542"/>
    <lineage>
        <taxon>Eukaryota</taxon>
        <taxon>Fungi</taxon>
        <taxon>Dikarya</taxon>
        <taxon>Ascomycota</taxon>
        <taxon>Pezizomycotina</taxon>
        <taxon>Eurotiomycetes</taxon>
        <taxon>Chaetothyriomycetidae</taxon>
        <taxon>Chaetothyriales</taxon>
        <taxon>Herpotrichiellaceae</taxon>
        <taxon>Capronia</taxon>
    </lineage>
</organism>
<protein>
    <recommendedName>
        <fullName evidence="8">DUF895 domain membrane protein</fullName>
    </recommendedName>
</protein>
<dbReference type="eggNOG" id="KOG3098">
    <property type="taxonomic scope" value="Eukaryota"/>
</dbReference>
<keyword evidence="3 5" id="KW-1133">Transmembrane helix</keyword>
<dbReference type="PANTHER" id="PTHR23294">
    <property type="entry name" value="ET TRANSLATION PRODUCT-RELATED"/>
    <property type="match status" value="1"/>
</dbReference>
<proteinExistence type="predicted"/>
<dbReference type="PANTHER" id="PTHR23294:SF59">
    <property type="entry name" value="UNC93-LIKE PROTEIN C922.05C"/>
    <property type="match status" value="1"/>
</dbReference>
<feature type="transmembrane region" description="Helical" evidence="5">
    <location>
        <begin position="20"/>
        <end position="40"/>
    </location>
</feature>
<dbReference type="EMBL" id="AMGY01000004">
    <property type="protein sequence ID" value="EXJ85257.1"/>
    <property type="molecule type" value="Genomic_DNA"/>
</dbReference>
<feature type="transmembrane region" description="Helical" evidence="5">
    <location>
        <begin position="389"/>
        <end position="412"/>
    </location>
</feature>
<dbReference type="GO" id="GO:0016020">
    <property type="term" value="C:membrane"/>
    <property type="evidence" value="ECO:0007669"/>
    <property type="project" value="UniProtKB-SubCell"/>
</dbReference>
<evidence type="ECO:0000256" key="5">
    <source>
        <dbReference type="SAM" id="Phobius"/>
    </source>
</evidence>
<keyword evidence="2 5" id="KW-0812">Transmembrane</keyword>